<keyword evidence="6" id="KW-1185">Reference proteome</keyword>
<evidence type="ECO:0000256" key="2">
    <source>
        <dbReference type="ARBA" id="ARBA00022643"/>
    </source>
</evidence>
<keyword evidence="3 5" id="KW-0560">Oxidoreductase</keyword>
<dbReference type="InterPro" id="IPR005025">
    <property type="entry name" value="FMN_Rdtase-like_dom"/>
</dbReference>
<protein>
    <submittedName>
        <fullName evidence="5">NADPH-dependent FMN reductase</fullName>
        <ecNumber evidence="5">1.-.-.-</ecNumber>
    </submittedName>
</protein>
<reference evidence="6" key="1">
    <citation type="journal article" date="2019" name="Int. J. Syst. Evol. Microbiol.">
        <title>The Global Catalogue of Microorganisms (GCM) 10K type strain sequencing project: providing services to taxonomists for standard genome sequencing and annotation.</title>
        <authorList>
            <consortium name="The Broad Institute Genomics Platform"/>
            <consortium name="The Broad Institute Genome Sequencing Center for Infectious Disease"/>
            <person name="Wu L."/>
            <person name="Ma J."/>
        </authorList>
    </citation>
    <scope>NUCLEOTIDE SEQUENCE [LARGE SCALE GENOMIC DNA]</scope>
    <source>
        <strain evidence="6">JCM 30346</strain>
    </source>
</reference>
<gene>
    <name evidence="5" type="ORF">ACFP1K_12505</name>
</gene>
<evidence type="ECO:0000313" key="6">
    <source>
        <dbReference type="Proteomes" id="UP001596137"/>
    </source>
</evidence>
<dbReference type="InterPro" id="IPR029039">
    <property type="entry name" value="Flavoprotein-like_sf"/>
</dbReference>
<organism evidence="5 6">
    <name type="scientific">Sphaerisporangium aureirubrum</name>
    <dbReference type="NCBI Taxonomy" id="1544736"/>
    <lineage>
        <taxon>Bacteria</taxon>
        <taxon>Bacillati</taxon>
        <taxon>Actinomycetota</taxon>
        <taxon>Actinomycetes</taxon>
        <taxon>Streptosporangiales</taxon>
        <taxon>Streptosporangiaceae</taxon>
        <taxon>Sphaerisporangium</taxon>
    </lineage>
</organism>
<dbReference type="PANTHER" id="PTHR43408:SF2">
    <property type="entry name" value="FMN REDUCTASE (NADPH)"/>
    <property type="match status" value="1"/>
</dbReference>
<dbReference type="Pfam" id="PF03358">
    <property type="entry name" value="FMN_red"/>
    <property type="match status" value="1"/>
</dbReference>
<dbReference type="Proteomes" id="UP001596137">
    <property type="component" value="Unassembled WGS sequence"/>
</dbReference>
<keyword evidence="2" id="KW-0288">FMN</keyword>
<evidence type="ECO:0000256" key="3">
    <source>
        <dbReference type="ARBA" id="ARBA00023002"/>
    </source>
</evidence>
<evidence type="ECO:0000259" key="4">
    <source>
        <dbReference type="Pfam" id="PF03358"/>
    </source>
</evidence>
<accession>A0ABW1NHE6</accession>
<dbReference type="Gene3D" id="3.40.50.360">
    <property type="match status" value="1"/>
</dbReference>
<evidence type="ECO:0000256" key="1">
    <source>
        <dbReference type="ARBA" id="ARBA00022630"/>
    </source>
</evidence>
<proteinExistence type="predicted"/>
<dbReference type="SUPFAM" id="SSF52218">
    <property type="entry name" value="Flavoproteins"/>
    <property type="match status" value="1"/>
</dbReference>
<dbReference type="PANTHER" id="PTHR43408">
    <property type="entry name" value="FMN REDUCTASE (NADPH)"/>
    <property type="match status" value="1"/>
</dbReference>
<feature type="domain" description="NADPH-dependent FMN reductase-like" evidence="4">
    <location>
        <begin position="4"/>
        <end position="138"/>
    </location>
</feature>
<dbReference type="EC" id="1.-.-.-" evidence="5"/>
<dbReference type="InterPro" id="IPR051814">
    <property type="entry name" value="NAD(P)H-dep_FMN_reductase"/>
</dbReference>
<name>A0ABW1NHE6_9ACTN</name>
<dbReference type="RefSeq" id="WP_380751038.1">
    <property type="nucleotide sequence ID" value="NZ_JBHSRF010000013.1"/>
</dbReference>
<comment type="caution">
    <text evidence="5">The sequence shown here is derived from an EMBL/GenBank/DDBJ whole genome shotgun (WGS) entry which is preliminary data.</text>
</comment>
<evidence type="ECO:0000313" key="5">
    <source>
        <dbReference type="EMBL" id="MFC6081982.1"/>
    </source>
</evidence>
<dbReference type="EMBL" id="JBHSRF010000013">
    <property type="protein sequence ID" value="MFC6081982.1"/>
    <property type="molecule type" value="Genomic_DNA"/>
</dbReference>
<keyword evidence="1" id="KW-0285">Flavoprotein</keyword>
<sequence>MSGLVALIGNPKPGSKTRTVALRAAEVVGGRAGLTEPVEVVDLSALGPHLLSPVPSPGVEVALELVAGAEVLLVASPTYKATYTGLLKAFVDRLPPQALRGTVALPLLVMGDPRHALAVEIHLRPLLLELGAVVPTPGLALLEAQIPELDAVLAEWADRVAPQVAATRIRQGVEA</sequence>
<dbReference type="GO" id="GO:0016491">
    <property type="term" value="F:oxidoreductase activity"/>
    <property type="evidence" value="ECO:0007669"/>
    <property type="project" value="UniProtKB-KW"/>
</dbReference>